<feature type="DNA-binding region" description="HMG box" evidence="5">
    <location>
        <begin position="66"/>
        <end position="134"/>
    </location>
</feature>
<evidence type="ECO:0000256" key="5">
    <source>
        <dbReference type="PROSITE-ProRule" id="PRU00267"/>
    </source>
</evidence>
<keyword evidence="2 5" id="KW-0238">DNA-binding</keyword>
<dbReference type="InterPro" id="IPR050140">
    <property type="entry name" value="SRY-related_HMG-box_TF-like"/>
</dbReference>
<keyword evidence="3" id="KW-0804">Transcription</keyword>
<dbReference type="PANTHER" id="PTHR10270:SF317">
    <property type="entry name" value="TRANSCRIPTION FACTOR SOX-15-RELATED"/>
    <property type="match status" value="1"/>
</dbReference>
<sequence length="491" mass="54473">MRQACHPPQTPGPTPAMLAGMYGNPHGPGMPHPQFQFDWVNSYTTGVMPQETTMVRMPSRRSEQRIRRPMNAFMVWAKVERKKLADENPDIHNADLSKILGKKWKGLRVEEKRPFVEEAERLRVQHMQDHPDYKYRPRRRKHPKRICKRASSLTSSGDARPDSLPPVTTFGRGSTPGGGSNMRKQMATPHTGASLSAPILSNLLNTPESSPPSSPDTSKPRNSSSPDLTDDQTGRSSANSSHYESVLSSSGLLTPDRSPNDAGESVFKFPPHSEESRLSGSHGSSYSELLRKFSTNGNMYISRFRNDYTPVPTSTNLNSSSENLVTLRKLVSQPHTTMSSSFYRQKSSARMQPPCLKSNMATPSPYPSCQQQVAPYPQTSTHLPEGDILEKFSEVERLGDVDRSEFDQYLFGSSSQANPNTNTFCHAGVTFKYSSVSYDQVASSPEYDPGSSDVSHVVEHGDDMSPDYEVAYQYDFDGSCLISALTNSPSF</sequence>
<evidence type="ECO:0000256" key="2">
    <source>
        <dbReference type="ARBA" id="ARBA00023125"/>
    </source>
</evidence>
<protein>
    <submittedName>
        <fullName evidence="9">Transcription factor SoxF</fullName>
    </submittedName>
</protein>
<name>A0A811AB50_HALDH</name>
<feature type="domain" description="HMG box" evidence="7">
    <location>
        <begin position="66"/>
        <end position="134"/>
    </location>
</feature>
<dbReference type="GO" id="GO:0005634">
    <property type="term" value="C:nucleus"/>
    <property type="evidence" value="ECO:0007669"/>
    <property type="project" value="UniProtKB-UniRule"/>
</dbReference>
<reference evidence="9" key="1">
    <citation type="submission" date="2021-03" db="EMBL/GenBank/DDBJ databases">
        <title>Expression of four Sox genes during wound healing in Pacific abalone, Haliotis discus hannai.</title>
        <authorList>
            <person name="Furukawa F."/>
            <person name="Doshimo Y."/>
            <person name="Sodeyama G."/>
            <person name="Adachi K."/>
            <person name="Mori K."/>
            <person name="Mori Y."/>
            <person name="Inadama R."/>
            <person name="Koyama M."/>
            <person name="Funayama S."/>
            <person name="Furukawa S."/>
            <person name="Moriyama S."/>
            <person name="Kimura S."/>
            <person name="Kaneko T."/>
            <person name="Okumura S."/>
        </authorList>
    </citation>
    <scope>NUCLEOTIDE SEQUENCE</scope>
    <source>
        <strain evidence="9">Hdisha_OfuKita_2017_MK</strain>
        <tissue evidence="9">Whole body</tissue>
    </source>
</reference>
<evidence type="ECO:0000259" key="7">
    <source>
        <dbReference type="PROSITE" id="PS50118"/>
    </source>
</evidence>
<feature type="compositionally biased region" description="Polar residues" evidence="6">
    <location>
        <begin position="234"/>
        <end position="252"/>
    </location>
</feature>
<dbReference type="PROSITE" id="PS50118">
    <property type="entry name" value="HMG_BOX_2"/>
    <property type="match status" value="1"/>
</dbReference>
<feature type="domain" description="Sox C-terminal" evidence="8">
    <location>
        <begin position="327"/>
        <end position="491"/>
    </location>
</feature>
<dbReference type="GO" id="GO:0000978">
    <property type="term" value="F:RNA polymerase II cis-regulatory region sequence-specific DNA binding"/>
    <property type="evidence" value="ECO:0007669"/>
    <property type="project" value="TreeGrafter"/>
</dbReference>
<dbReference type="CDD" id="cd22032">
    <property type="entry name" value="HMG-box_SoxF"/>
    <property type="match status" value="1"/>
</dbReference>
<evidence type="ECO:0000256" key="3">
    <source>
        <dbReference type="ARBA" id="ARBA00023163"/>
    </source>
</evidence>
<proteinExistence type="evidence at transcript level"/>
<accession>A0A811AB50</accession>
<evidence type="ECO:0000256" key="4">
    <source>
        <dbReference type="ARBA" id="ARBA00023242"/>
    </source>
</evidence>
<dbReference type="PROSITE" id="PS51516">
    <property type="entry name" value="SOX_C"/>
    <property type="match status" value="1"/>
</dbReference>
<dbReference type="InterPro" id="IPR009071">
    <property type="entry name" value="HMG_box_dom"/>
</dbReference>
<keyword evidence="4 5" id="KW-0539">Nucleus</keyword>
<dbReference type="AlphaFoldDB" id="A0A811AB50"/>
<dbReference type="SUPFAM" id="SSF47095">
    <property type="entry name" value="HMG-box"/>
    <property type="match status" value="1"/>
</dbReference>
<evidence type="ECO:0000256" key="1">
    <source>
        <dbReference type="ARBA" id="ARBA00023015"/>
    </source>
</evidence>
<evidence type="ECO:0000313" key="9">
    <source>
        <dbReference type="EMBL" id="BCT36465.1"/>
    </source>
</evidence>
<feature type="region of interest" description="Disordered" evidence="6">
    <location>
        <begin position="127"/>
        <end position="284"/>
    </location>
</feature>
<dbReference type="GO" id="GO:0030154">
    <property type="term" value="P:cell differentiation"/>
    <property type="evidence" value="ECO:0007669"/>
    <property type="project" value="TreeGrafter"/>
</dbReference>
<dbReference type="InterPro" id="IPR036910">
    <property type="entry name" value="HMG_box_dom_sf"/>
</dbReference>
<dbReference type="GO" id="GO:0001228">
    <property type="term" value="F:DNA-binding transcription activator activity, RNA polymerase II-specific"/>
    <property type="evidence" value="ECO:0007669"/>
    <property type="project" value="TreeGrafter"/>
</dbReference>
<dbReference type="EMBL" id="LC613013">
    <property type="protein sequence ID" value="BCT36465.1"/>
    <property type="molecule type" value="mRNA"/>
</dbReference>
<dbReference type="InterPro" id="IPR021934">
    <property type="entry name" value="Sox_C"/>
</dbReference>
<dbReference type="Pfam" id="PF00505">
    <property type="entry name" value="HMG_box"/>
    <property type="match status" value="1"/>
</dbReference>
<feature type="compositionally biased region" description="Basic residues" evidence="6">
    <location>
        <begin position="136"/>
        <end position="148"/>
    </location>
</feature>
<evidence type="ECO:0000259" key="8">
    <source>
        <dbReference type="PROSITE" id="PS51516"/>
    </source>
</evidence>
<dbReference type="SMART" id="SM00398">
    <property type="entry name" value="HMG"/>
    <property type="match status" value="1"/>
</dbReference>
<dbReference type="Gene3D" id="1.10.30.10">
    <property type="entry name" value="High mobility group box domain"/>
    <property type="match status" value="1"/>
</dbReference>
<organism evidence="9">
    <name type="scientific">Haliotis discus hannai</name>
    <name type="common">Japanese abalone</name>
    <dbReference type="NCBI Taxonomy" id="42344"/>
    <lineage>
        <taxon>Eukaryota</taxon>
        <taxon>Metazoa</taxon>
        <taxon>Spiralia</taxon>
        <taxon>Lophotrochozoa</taxon>
        <taxon>Mollusca</taxon>
        <taxon>Gastropoda</taxon>
        <taxon>Vetigastropoda</taxon>
        <taxon>Lepetellida</taxon>
        <taxon>Haliotoidea</taxon>
        <taxon>Haliotidae</taxon>
        <taxon>Haliotis</taxon>
    </lineage>
</organism>
<keyword evidence="1" id="KW-0805">Transcription regulation</keyword>
<dbReference type="FunFam" id="1.10.30.10:FF:000008">
    <property type="entry name" value="transcription factor SOX-7"/>
    <property type="match status" value="1"/>
</dbReference>
<evidence type="ECO:0000256" key="6">
    <source>
        <dbReference type="SAM" id="MobiDB-lite"/>
    </source>
</evidence>
<dbReference type="PANTHER" id="PTHR10270">
    <property type="entry name" value="SOX TRANSCRIPTION FACTOR"/>
    <property type="match status" value="1"/>
</dbReference>
<gene>
    <name evidence="9" type="primary">SoxF</name>
</gene>